<dbReference type="KEGG" id="tim:GMBLW1_10460"/>
<dbReference type="SUPFAM" id="SSF117281">
    <property type="entry name" value="Kelch motif"/>
    <property type="match status" value="1"/>
</dbReference>
<organism evidence="3">
    <name type="scientific">Tuwongella immobilis</name>
    <dbReference type="NCBI Taxonomy" id="692036"/>
    <lineage>
        <taxon>Bacteria</taxon>
        <taxon>Pseudomonadati</taxon>
        <taxon>Planctomycetota</taxon>
        <taxon>Planctomycetia</taxon>
        <taxon>Gemmatales</taxon>
        <taxon>Gemmataceae</taxon>
        <taxon>Tuwongella</taxon>
    </lineage>
</organism>
<dbReference type="PANTHER" id="PTHR46376:SF1">
    <property type="entry name" value="LEUCINE-ZIPPER-LIKE TRANSCRIPTIONAL REGULATOR 1"/>
    <property type="match status" value="1"/>
</dbReference>
<dbReference type="PANTHER" id="PTHR46376">
    <property type="entry name" value="LEUCINE-ZIPPER-LIKE TRANSCRIPTIONAL REGULATOR 1"/>
    <property type="match status" value="1"/>
</dbReference>
<sequence length="356" mass="40833">MRLIQFAVPIVIGWVILPMVGTAQPSKPAYEWELVTANAPFAPRDGAGALTYRNRMWLLGGWNPGDRRHFPRITNNEVWSSPDGKIWSLVKPNTYLDQSFDITRDWEGRHTAGYVVHRDAMWIVGGDVNSGHYHSDVWRSTDGRSWQHVNAKKPVPWGPRALHYTVAFRDQIWVIGGQTVPQFASAKEQFYRDIWVSSDGVDWKQIQPNEPFWPQRGMIGGAAVFQDRIWILGGGTYDTANRPQRQYFNDVWSSADGVTWTCHTPKAPWAARQYHDIAVFDGKLWVLEGYSGSNRKDVWYSADGKNWTELPNTPWKPRHAASVFVHDGSLWMVAGNNMESDVWRLRKRDSRGNRPD</sequence>
<dbReference type="InParanoid" id="A0A6C2YNE8"/>
<dbReference type="RefSeq" id="WP_162658035.1">
    <property type="nucleotide sequence ID" value="NZ_LR593887.1"/>
</dbReference>
<dbReference type="AlphaFoldDB" id="A0A6C2YNE8"/>
<reference evidence="3" key="1">
    <citation type="submission" date="2019-04" db="EMBL/GenBank/DDBJ databases">
        <authorList>
            <consortium name="Science for Life Laboratories"/>
        </authorList>
    </citation>
    <scope>NUCLEOTIDE SEQUENCE</scope>
    <source>
        <strain evidence="3">MBLW1</strain>
    </source>
</reference>
<dbReference type="Proteomes" id="UP000464378">
    <property type="component" value="Chromosome"/>
</dbReference>
<evidence type="ECO:0000313" key="3">
    <source>
        <dbReference type="EMBL" id="VIP02914.1"/>
    </source>
</evidence>
<evidence type="ECO:0000256" key="2">
    <source>
        <dbReference type="ARBA" id="ARBA00022737"/>
    </source>
</evidence>
<evidence type="ECO:0000256" key="1">
    <source>
        <dbReference type="ARBA" id="ARBA00022441"/>
    </source>
</evidence>
<gene>
    <name evidence="3" type="ORF">GMBLW1_10460</name>
</gene>
<dbReference type="EMBL" id="LR593887">
    <property type="protein sequence ID" value="VTS02830.1"/>
    <property type="molecule type" value="Genomic_DNA"/>
</dbReference>
<dbReference type="InterPro" id="IPR015915">
    <property type="entry name" value="Kelch-typ_b-propeller"/>
</dbReference>
<keyword evidence="1" id="KW-0880">Kelch repeat</keyword>
<dbReference type="EMBL" id="LR586016">
    <property type="protein sequence ID" value="VIP02914.1"/>
    <property type="molecule type" value="Genomic_DNA"/>
</dbReference>
<dbReference type="InterPro" id="IPR051568">
    <property type="entry name" value="LZTR1/Attractin"/>
</dbReference>
<protein>
    <submittedName>
        <fullName evidence="3">Galactose oxidase: Uncharacterized protein</fullName>
    </submittedName>
</protein>
<keyword evidence="4" id="KW-1185">Reference proteome</keyword>
<keyword evidence="2" id="KW-0677">Repeat</keyword>
<dbReference type="Gene3D" id="2.120.10.80">
    <property type="entry name" value="Kelch-type beta propeller"/>
    <property type="match status" value="2"/>
</dbReference>
<proteinExistence type="predicted"/>
<accession>A0A6C2YNE8</accession>
<evidence type="ECO:0000313" key="4">
    <source>
        <dbReference type="Proteomes" id="UP000464378"/>
    </source>
</evidence>
<name>A0A6C2YNE8_9BACT</name>